<accession>A0A942YBE3</accession>
<dbReference type="EMBL" id="JAGYPE020000056">
    <property type="protein sequence ID" value="MCH6268427.1"/>
    <property type="molecule type" value="Genomic_DNA"/>
</dbReference>
<sequence>MPQTTITLYTRNGCPLCDKAKATLLELKEEYDFSLEEIDIEQDDELHERYGLMIPVVNIDGEEAAYGFVNKFEISNRLQEKS</sequence>
<dbReference type="AlphaFoldDB" id="A0A942YBE3"/>
<keyword evidence="1" id="KW-0175">Coiled coil</keyword>
<dbReference type="InterPro" id="IPR008554">
    <property type="entry name" value="Glutaredoxin-like"/>
</dbReference>
<reference evidence="2" key="1">
    <citation type="submission" date="2021-05" db="EMBL/GenBank/DDBJ databases">
        <title>Novel Bacillus species.</title>
        <authorList>
            <person name="Liu G."/>
        </authorList>
    </citation>
    <scope>NUCLEOTIDE SEQUENCE</scope>
    <source>
        <strain evidence="2 4">FJAT-50051</strain>
    </source>
</reference>
<comment type="caution">
    <text evidence="2">The sequence shown here is derived from an EMBL/GenBank/DDBJ whole genome shotgun (WGS) entry which is preliminary data.</text>
</comment>
<evidence type="ECO:0000313" key="3">
    <source>
        <dbReference type="EMBL" id="MCH6268427.1"/>
    </source>
</evidence>
<dbReference type="SUPFAM" id="SSF52833">
    <property type="entry name" value="Thioredoxin-like"/>
    <property type="match status" value="1"/>
</dbReference>
<evidence type="ECO:0000256" key="1">
    <source>
        <dbReference type="SAM" id="Coils"/>
    </source>
</evidence>
<protein>
    <submittedName>
        <fullName evidence="2">Glutaredoxin family protein</fullName>
    </submittedName>
</protein>
<dbReference type="InterPro" id="IPR036249">
    <property type="entry name" value="Thioredoxin-like_sf"/>
</dbReference>
<dbReference type="PROSITE" id="PS51354">
    <property type="entry name" value="GLUTAREDOXIN_2"/>
    <property type="match status" value="1"/>
</dbReference>
<dbReference type="RefSeq" id="WP_213144244.1">
    <property type="nucleotide sequence ID" value="NZ_JAGYPE020000056.1"/>
</dbReference>
<dbReference type="InterPro" id="IPR052565">
    <property type="entry name" value="Glutaredoxin-like_YDR286C"/>
</dbReference>
<organism evidence="2">
    <name type="scientific">Neobacillus citreus</name>
    <dbReference type="NCBI Taxonomy" id="2833578"/>
    <lineage>
        <taxon>Bacteria</taxon>
        <taxon>Bacillati</taxon>
        <taxon>Bacillota</taxon>
        <taxon>Bacilli</taxon>
        <taxon>Bacillales</taxon>
        <taxon>Bacillaceae</taxon>
        <taxon>Neobacillus</taxon>
    </lineage>
</organism>
<evidence type="ECO:0000313" key="2">
    <source>
        <dbReference type="EMBL" id="MBS4184358.1"/>
    </source>
</evidence>
<dbReference type="EMBL" id="JAGYPE010000004">
    <property type="protein sequence ID" value="MBS4184358.1"/>
    <property type="molecule type" value="Genomic_DNA"/>
</dbReference>
<proteinExistence type="predicted"/>
<dbReference type="Gene3D" id="3.40.30.10">
    <property type="entry name" value="Glutaredoxin"/>
    <property type="match status" value="1"/>
</dbReference>
<dbReference type="PANTHER" id="PTHR33558:SF1">
    <property type="entry name" value="GLUTAREDOXIN-LIKE PROTEIN C5ORF63 HOMOLOG"/>
    <property type="match status" value="1"/>
</dbReference>
<gene>
    <name evidence="3" type="ORF">KHB02_023110</name>
    <name evidence="2" type="ORF">KHB02_23470</name>
</gene>
<evidence type="ECO:0000313" key="4">
    <source>
        <dbReference type="Proteomes" id="UP000677265"/>
    </source>
</evidence>
<name>A0A942YBE3_9BACI</name>
<dbReference type="CDD" id="cd02976">
    <property type="entry name" value="NrdH"/>
    <property type="match status" value="1"/>
</dbReference>
<feature type="coiled-coil region" evidence="1">
    <location>
        <begin position="17"/>
        <end position="44"/>
    </location>
</feature>
<dbReference type="PANTHER" id="PTHR33558">
    <property type="entry name" value="GLUTAREDOXIN-LIKE PROTEIN C5ORF63 HOMOLOG"/>
    <property type="match status" value="1"/>
</dbReference>
<dbReference type="Pfam" id="PF05768">
    <property type="entry name" value="Glrx-like"/>
    <property type="match status" value="1"/>
</dbReference>
<dbReference type="Proteomes" id="UP000677265">
    <property type="component" value="Unassembled WGS sequence"/>
</dbReference>
<keyword evidence="4" id="KW-1185">Reference proteome</keyword>